<organism evidence="1 2">
    <name type="scientific">Paraburkholderia rhynchosiae</name>
    <dbReference type="NCBI Taxonomy" id="487049"/>
    <lineage>
        <taxon>Bacteria</taxon>
        <taxon>Pseudomonadati</taxon>
        <taxon>Pseudomonadota</taxon>
        <taxon>Betaproteobacteria</taxon>
        <taxon>Burkholderiales</taxon>
        <taxon>Burkholderiaceae</taxon>
        <taxon>Paraburkholderia</taxon>
    </lineage>
</organism>
<accession>A0ACC7NBA9</accession>
<name>A0ACC7NBA9_9BURK</name>
<evidence type="ECO:0000313" key="2">
    <source>
        <dbReference type="Proteomes" id="UP001629235"/>
    </source>
</evidence>
<dbReference type="EMBL" id="JAQQDW010000023">
    <property type="protein sequence ID" value="MFM0104541.1"/>
    <property type="molecule type" value="Genomic_DNA"/>
</dbReference>
<reference evidence="1 2" key="1">
    <citation type="journal article" date="2024" name="Chem. Sci.">
        <title>Discovery of megapolipeptins by genome mining of a Burkholderiales bacteria collection.</title>
        <authorList>
            <person name="Paulo B.S."/>
            <person name="Recchia M.J.J."/>
            <person name="Lee S."/>
            <person name="Fergusson C.H."/>
            <person name="Romanowski S.B."/>
            <person name="Hernandez A."/>
            <person name="Krull N."/>
            <person name="Liu D.Y."/>
            <person name="Cavanagh H."/>
            <person name="Bos A."/>
            <person name="Gray C.A."/>
            <person name="Murphy B.T."/>
            <person name="Linington R.G."/>
            <person name="Eustaquio A.S."/>
        </authorList>
    </citation>
    <scope>NUCLEOTIDE SEQUENCE [LARGE SCALE GENOMIC DNA]</scope>
    <source>
        <strain evidence="1 2">RL18-126-BIB-B</strain>
    </source>
</reference>
<keyword evidence="2" id="KW-1185">Reference proteome</keyword>
<evidence type="ECO:0000313" key="1">
    <source>
        <dbReference type="EMBL" id="MFM0104541.1"/>
    </source>
</evidence>
<dbReference type="Proteomes" id="UP001629235">
    <property type="component" value="Unassembled WGS sequence"/>
</dbReference>
<protein>
    <submittedName>
        <fullName evidence="1">CHASE2 and HATPase_c domain-containing protein</fullName>
    </submittedName>
</protein>
<proteinExistence type="predicted"/>
<comment type="caution">
    <text evidence="1">The sequence shown here is derived from an EMBL/GenBank/DDBJ whole genome shotgun (WGS) entry which is preliminary data.</text>
</comment>
<gene>
    <name evidence="1" type="ORF">PQR01_13905</name>
</gene>
<sequence length="864" mass="93243">MPTTPTRLSLDPRARLGRRAGRRFLIEWVGIGCLGVVVILLASMGRLSGSVDQLVYDRFLTVRAPSLLADIVVVEIDNASVAELGRWPWPRSVHAKLLEQIAKAKPAAVIYDVLFTEPTSDDAQLAHAIALSPTYLPVLLTAPDAAGRRVAVEPVAPLVHAAAGLGHINLEVDSDGIVRSVAQFQGDAGSRWPQLMVPVADAVERGTLRLNVPSQRQAPAEAGARRTARDDGGEGRFLIPFGANAQTYPRLSFARVLAGEVPLGQLRGRVVVIGVTASGLYDRFATPVSGELGPLPGVYIHANVLDALITGREIEPAARWLVLAASLAPLAALLAGFLVLSPRRSLLLTGALALLAAAGSAAALYGARLWASPVPAIAGLVVVYPIWNWRRLEMTMAYLSEELQRLADEPHLLPETPQRRREFGGDVLEQHMALMAQAAQRVQDMKRFVWDSLDSVPEPILVSDVRGVVLIANHAAKAHFARLRAPSPEGRPMQTVLGGLTLVKTIDRVALERVAPDRVANDRVANDRVANDRVANDRVANDRVAAADAERNLYAHAHWPAPLDPARSEFAALMAQGVEVRDADERDHLLRYATCNNAQGETTGWIAGLVDVSALHAAERQREDALRLLSHDMRSPQASILALVEMERGRAEPALARELLGRIERYAQRALTLADDFVQLARAESQAYVLEPASLTDLVIDASDEVWPQAHARRIALQTDTAGDTDDGHWVCVDRSLMTRALVNILNNAVKYSPPDTRIVCSVASVGPAVPGAARRVSCTIRDQGYGIPKEQQAGLFERFRRFHATQRPEVGGAGLGMAFVKTVVTRHGGDVDVVSAPGAGTAFTIRLPALEDAQSDASRTLRA</sequence>